<dbReference type="NCBIfam" id="TIGR00093">
    <property type="entry name" value="pseudouridine synthase"/>
    <property type="match status" value="1"/>
</dbReference>
<feature type="compositionally biased region" description="Basic and acidic residues" evidence="7">
    <location>
        <begin position="296"/>
        <end position="308"/>
    </location>
</feature>
<dbReference type="InterPro" id="IPR036986">
    <property type="entry name" value="S4_RNA-bd_sf"/>
</dbReference>
<comment type="catalytic activity">
    <reaction evidence="1">
        <text>a uridine in RNA = a pseudouridine in RNA</text>
        <dbReference type="Rhea" id="RHEA:48348"/>
        <dbReference type="Rhea" id="RHEA-COMP:12068"/>
        <dbReference type="Rhea" id="RHEA-COMP:12069"/>
        <dbReference type="ChEBI" id="CHEBI:65314"/>
        <dbReference type="ChEBI" id="CHEBI:65315"/>
    </reaction>
</comment>
<dbReference type="InterPro" id="IPR000748">
    <property type="entry name" value="PsdUridine_synth_RsuA/RluB/E/F"/>
</dbReference>
<dbReference type="SUPFAM" id="SSF55174">
    <property type="entry name" value="Alpha-L RNA-binding motif"/>
    <property type="match status" value="1"/>
</dbReference>
<evidence type="ECO:0000313" key="10">
    <source>
        <dbReference type="Proteomes" id="UP000583556"/>
    </source>
</evidence>
<evidence type="ECO:0000313" key="9">
    <source>
        <dbReference type="EMBL" id="NML93394.1"/>
    </source>
</evidence>
<keyword evidence="10" id="KW-1185">Reference proteome</keyword>
<evidence type="ECO:0000256" key="2">
    <source>
        <dbReference type="ARBA" id="ARBA00008348"/>
    </source>
</evidence>
<feature type="compositionally biased region" description="Low complexity" evidence="7">
    <location>
        <begin position="261"/>
        <end position="285"/>
    </location>
</feature>
<dbReference type="AlphaFoldDB" id="A0A7Y0BN37"/>
<dbReference type="Pfam" id="PF00849">
    <property type="entry name" value="PseudoU_synth_2"/>
    <property type="match status" value="1"/>
</dbReference>
<feature type="domain" description="RNA-binding S4" evidence="8">
    <location>
        <begin position="14"/>
        <end position="73"/>
    </location>
</feature>
<dbReference type="SMART" id="SM00363">
    <property type="entry name" value="S4"/>
    <property type="match status" value="1"/>
</dbReference>
<dbReference type="InterPro" id="IPR042092">
    <property type="entry name" value="PsdUridine_s_RsuA/RluB/E/F_cat"/>
</dbReference>
<dbReference type="PANTHER" id="PTHR47683:SF3">
    <property type="entry name" value="RIBOSOMAL LARGE SUBUNIT PSEUDOURIDINE SYNTHASE B"/>
    <property type="match status" value="1"/>
</dbReference>
<keyword evidence="4 6" id="KW-0413">Isomerase</keyword>
<evidence type="ECO:0000256" key="1">
    <source>
        <dbReference type="ARBA" id="ARBA00000073"/>
    </source>
</evidence>
<dbReference type="PROSITE" id="PS01149">
    <property type="entry name" value="PSI_RSU"/>
    <property type="match status" value="1"/>
</dbReference>
<organism evidence="9 10">
    <name type="scientific">Novosphingobium olei</name>
    <dbReference type="NCBI Taxonomy" id="2728851"/>
    <lineage>
        <taxon>Bacteria</taxon>
        <taxon>Pseudomonadati</taxon>
        <taxon>Pseudomonadota</taxon>
        <taxon>Alphaproteobacteria</taxon>
        <taxon>Sphingomonadales</taxon>
        <taxon>Sphingomonadaceae</taxon>
        <taxon>Novosphingobium</taxon>
    </lineage>
</organism>
<dbReference type="Pfam" id="PF01479">
    <property type="entry name" value="S4"/>
    <property type="match status" value="1"/>
</dbReference>
<reference evidence="9 10" key="1">
    <citation type="submission" date="2020-04" db="EMBL/GenBank/DDBJ databases">
        <title>Novosphingobium sp. TW-4 isolated from soil.</title>
        <authorList>
            <person name="Dahal R.H."/>
            <person name="Chaudhary D.K."/>
        </authorList>
    </citation>
    <scope>NUCLEOTIDE SEQUENCE [LARGE SCALE GENOMIC DNA]</scope>
    <source>
        <strain evidence="9 10">TW-4</strain>
    </source>
</reference>
<dbReference type="Gene3D" id="3.30.70.580">
    <property type="entry name" value="Pseudouridine synthase I, catalytic domain, N-terminal subdomain"/>
    <property type="match status" value="1"/>
</dbReference>
<evidence type="ECO:0000256" key="3">
    <source>
        <dbReference type="ARBA" id="ARBA00022884"/>
    </source>
</evidence>
<feature type="compositionally biased region" description="Basic and acidic residues" evidence="7">
    <location>
        <begin position="347"/>
        <end position="363"/>
    </location>
</feature>
<dbReference type="InterPro" id="IPR018496">
    <property type="entry name" value="PsdUridine_synth_RsuA/RluB_CS"/>
</dbReference>
<comment type="similarity">
    <text evidence="2 6">Belongs to the pseudouridine synthase RsuA family.</text>
</comment>
<dbReference type="Gene3D" id="3.30.70.1560">
    <property type="entry name" value="Alpha-L RNA-binding motif"/>
    <property type="match status" value="1"/>
</dbReference>
<dbReference type="Proteomes" id="UP000583556">
    <property type="component" value="Unassembled WGS sequence"/>
</dbReference>
<dbReference type="EC" id="5.4.99.-" evidence="6"/>
<sequence>MSPSEKDAAPREGERIAKLLARAGIASRREVERLIEAGRVELNGVAVTTPATVLTSLAGITVDGKPVGAVAATRIFMFHKPSGLITAERDPAGRPTIYTALRNALPEGAGRVMPVGRLDLNTEGLLLLTNDGELKRALELPASGIPRTYRARTFGDINQEQLEELSQGLEIDGIRYGSIDANMERRTGRNQWVELTLTEGKNREVRRVLEYLGLQVSRLLRTSYGPFHLGALQRGSVEEVPPAIVERFLKAMKLDKPVIGRGAAPRPRPVASAAPAPARPEQAPRTKAFPKKKPVRQREVREELDTRKPGKPNQRTGWGAKTAERRAAQTKTGQADKRRSAPTSDRPSSERPISERPTSERPARPARPGTRPPTGKPPRGPRRPG</sequence>
<keyword evidence="3 5" id="KW-0694">RNA-binding</keyword>
<name>A0A7Y0BN37_9SPHN</name>
<dbReference type="InterPro" id="IPR020094">
    <property type="entry name" value="TruA/RsuA/RluB/E/F_N"/>
</dbReference>
<dbReference type="EMBL" id="JABBGM010000002">
    <property type="protein sequence ID" value="NML93394.1"/>
    <property type="molecule type" value="Genomic_DNA"/>
</dbReference>
<dbReference type="SUPFAM" id="SSF55120">
    <property type="entry name" value="Pseudouridine synthase"/>
    <property type="match status" value="1"/>
</dbReference>
<dbReference type="Gene3D" id="3.10.290.10">
    <property type="entry name" value="RNA-binding S4 domain"/>
    <property type="match status" value="1"/>
</dbReference>
<dbReference type="CDD" id="cd00165">
    <property type="entry name" value="S4"/>
    <property type="match status" value="1"/>
</dbReference>
<dbReference type="GO" id="GO:0000455">
    <property type="term" value="P:enzyme-directed rRNA pseudouridine synthesis"/>
    <property type="evidence" value="ECO:0007669"/>
    <property type="project" value="UniProtKB-ARBA"/>
</dbReference>
<evidence type="ECO:0000256" key="5">
    <source>
        <dbReference type="PROSITE-ProRule" id="PRU00182"/>
    </source>
</evidence>
<dbReference type="FunFam" id="3.10.290.10:FF:000003">
    <property type="entry name" value="Pseudouridine synthase"/>
    <property type="match status" value="1"/>
</dbReference>
<evidence type="ECO:0000259" key="8">
    <source>
        <dbReference type="SMART" id="SM00363"/>
    </source>
</evidence>
<evidence type="ECO:0000256" key="4">
    <source>
        <dbReference type="ARBA" id="ARBA00023235"/>
    </source>
</evidence>
<dbReference type="PROSITE" id="PS50889">
    <property type="entry name" value="S4"/>
    <property type="match status" value="1"/>
</dbReference>
<protein>
    <recommendedName>
        <fullName evidence="6">Pseudouridine synthase</fullName>
        <ecNumber evidence="6">5.4.99.-</ecNumber>
    </recommendedName>
</protein>
<dbReference type="GO" id="GO:0120159">
    <property type="term" value="F:rRNA pseudouridine synthase activity"/>
    <property type="evidence" value="ECO:0007669"/>
    <property type="project" value="UniProtKB-ARBA"/>
</dbReference>
<dbReference type="InterPro" id="IPR020103">
    <property type="entry name" value="PsdUridine_synth_cat_dom_sf"/>
</dbReference>
<gene>
    <name evidence="9" type="ORF">HHL27_06880</name>
</gene>
<accession>A0A7Y0BN37</accession>
<proteinExistence type="inferred from homology"/>
<dbReference type="InterPro" id="IPR002942">
    <property type="entry name" value="S4_RNA-bd"/>
</dbReference>
<dbReference type="PANTHER" id="PTHR47683">
    <property type="entry name" value="PSEUDOURIDINE SYNTHASE FAMILY PROTEIN-RELATED"/>
    <property type="match status" value="1"/>
</dbReference>
<feature type="region of interest" description="Disordered" evidence="7">
    <location>
        <begin position="259"/>
        <end position="385"/>
    </location>
</feature>
<comment type="caution">
    <text evidence="9">The sequence shown here is derived from an EMBL/GenBank/DDBJ whole genome shotgun (WGS) entry which is preliminary data.</text>
</comment>
<evidence type="ECO:0000256" key="6">
    <source>
        <dbReference type="RuleBase" id="RU003887"/>
    </source>
</evidence>
<dbReference type="InterPro" id="IPR006145">
    <property type="entry name" value="PsdUridine_synth_RsuA/RluA"/>
</dbReference>
<evidence type="ECO:0000256" key="7">
    <source>
        <dbReference type="SAM" id="MobiDB-lite"/>
    </source>
</evidence>
<dbReference type="RefSeq" id="WP_169492624.1">
    <property type="nucleotide sequence ID" value="NZ_JABBGM010000002.1"/>
</dbReference>
<dbReference type="GO" id="GO:0003723">
    <property type="term" value="F:RNA binding"/>
    <property type="evidence" value="ECO:0007669"/>
    <property type="project" value="UniProtKB-KW"/>
</dbReference>
<dbReference type="InterPro" id="IPR050343">
    <property type="entry name" value="RsuA_PseudoU_synthase"/>
</dbReference>